<evidence type="ECO:0000313" key="4">
    <source>
        <dbReference type="EMBL" id="QIU93831.1"/>
    </source>
</evidence>
<keyword evidence="1" id="KW-0597">Phosphoprotein</keyword>
<dbReference type="SUPFAM" id="SSF46894">
    <property type="entry name" value="C-terminal effector domain of the bipartite response regulators"/>
    <property type="match status" value="1"/>
</dbReference>
<dbReference type="Pfam" id="PF07495">
    <property type="entry name" value="Y_Y_Y"/>
    <property type="match status" value="1"/>
</dbReference>
<dbReference type="PANTHER" id="PTHR43547:SF2">
    <property type="entry name" value="HYBRID SIGNAL TRANSDUCTION HISTIDINE KINASE C"/>
    <property type="match status" value="1"/>
</dbReference>
<dbReference type="SUPFAM" id="SSF50952">
    <property type="entry name" value="Soluble quinoprotein glucose dehydrogenase"/>
    <property type="match status" value="1"/>
</dbReference>
<dbReference type="KEGG" id="bfc:BacF7301_06575"/>
<dbReference type="Gene3D" id="2.60.40.10">
    <property type="entry name" value="Immunoglobulins"/>
    <property type="match status" value="1"/>
</dbReference>
<dbReference type="InterPro" id="IPR015943">
    <property type="entry name" value="WD40/YVTN_repeat-like_dom_sf"/>
</dbReference>
<dbReference type="GO" id="GO:0000155">
    <property type="term" value="F:phosphorelay sensor kinase activity"/>
    <property type="evidence" value="ECO:0007669"/>
    <property type="project" value="TreeGrafter"/>
</dbReference>
<accession>A0A6H0KLA1</accession>
<dbReference type="AlphaFoldDB" id="A0A6H0KLA1"/>
<dbReference type="Gene3D" id="2.130.10.10">
    <property type="entry name" value="YVTN repeat-like/Quinoprotein amine dehydrogenase"/>
    <property type="match status" value="2"/>
</dbReference>
<dbReference type="PANTHER" id="PTHR43547">
    <property type="entry name" value="TWO-COMPONENT HISTIDINE KINASE"/>
    <property type="match status" value="1"/>
</dbReference>
<dbReference type="EMBL" id="CP050831">
    <property type="protein sequence ID" value="QIU93831.1"/>
    <property type="molecule type" value="Genomic_DNA"/>
</dbReference>
<protein>
    <recommendedName>
        <fullName evidence="3">Two component regulator three Y domain-containing protein</fullName>
    </recommendedName>
</protein>
<evidence type="ECO:0000313" key="5">
    <source>
        <dbReference type="Proteomes" id="UP000501780"/>
    </source>
</evidence>
<dbReference type="InterPro" id="IPR013783">
    <property type="entry name" value="Ig-like_fold"/>
</dbReference>
<dbReference type="GO" id="GO:0003677">
    <property type="term" value="F:DNA binding"/>
    <property type="evidence" value="ECO:0007669"/>
    <property type="project" value="InterPro"/>
</dbReference>
<feature type="domain" description="Two component regulator three Y" evidence="3">
    <location>
        <begin position="676"/>
        <end position="737"/>
    </location>
</feature>
<organism evidence="4 5">
    <name type="scientific">Bacteroides faecium</name>
    <dbReference type="NCBI Taxonomy" id="2715212"/>
    <lineage>
        <taxon>Bacteria</taxon>
        <taxon>Pseudomonadati</taxon>
        <taxon>Bacteroidota</taxon>
        <taxon>Bacteroidia</taxon>
        <taxon>Bacteroidales</taxon>
        <taxon>Bacteroidaceae</taxon>
        <taxon>Bacteroides</taxon>
    </lineage>
</organism>
<keyword evidence="2" id="KW-0812">Transmembrane</keyword>
<keyword evidence="5" id="KW-1185">Reference proteome</keyword>
<dbReference type="InterPro" id="IPR011041">
    <property type="entry name" value="Quinoprot_gluc/sorb_DH_b-prop"/>
</dbReference>
<proteinExistence type="predicted"/>
<dbReference type="InterPro" id="IPR011123">
    <property type="entry name" value="Y_Y_Y"/>
</dbReference>
<gene>
    <name evidence="4" type="ORF">BacF7301_06575</name>
</gene>
<dbReference type="InterPro" id="IPR016032">
    <property type="entry name" value="Sig_transdc_resp-reg_C-effctor"/>
</dbReference>
<feature type="transmembrane region" description="Helical" evidence="2">
    <location>
        <begin position="741"/>
        <end position="763"/>
    </location>
</feature>
<sequence length="953" mass="111275">MRTFLLILLFLFVHNSVYSIYPIVRNFSKTHYKSGTQNWDIVQNPGGCIYFANNNGVLEFDGKDWATYPIANYTNVRSVFYDNDSKRLYAGAFNEFGYYQLENNGGVVYQSLIRAFDSIKDISEIWKIYKIEHSFYLQSNRDVYKYNTDTVQTYHFNHKIDCSAVVHNSLLVSNREEGPMILTGNSFMSLPYTDELIGKKVCAILPYEKNKMLFVTDFHGVYLYDGKHLEPLPLDIDPFIKQSQVFCAATDGKSIAFGTVANGLFVKNLSDNSTLHVNTFSGMQNNTVLSVGFDRSGNLWLGLDKGIDYVIINTPEFSLFGSENLYGSGYASLVYKDKLYLGTNQGLYYMDYPLNNQQQTVKSVQDMKGQVWYLAEIDNTLFCGHDRGVFIITGDRAERIPQVNGTWKLVRMKNRPDYILGCSYDGLFFLHKHGGRWEFSHYLKGFKESSGMFAEDNDGTIWMTHWMKGLFRLTLDAQADSVLNVEYFAEDRGFPTSRNNLVNQFRNRIVFSSDAGFYKFDLTRNKAVLFDKLNKYFATLPAAAHLYESPYGDLFFMSGTLQAVAFRNSDHTYTLDSISLNFLQDKRIFGFENINCIDRNHLLFSTENGFSWINLDKVRTNEKKQGNSVFIKNIYLTNNNKDSLIYGSRGTIEQPFVIKLPFKYNSLRFEFVVPEFEKEGAVEYSYFLEDYDKEWSSYSMTNMKEYTKLPQGSYTFHVRAKNKFRPGMSETTCHFEVLPPWYLSSVAYYAYFILFSMLVWLLVRFDKMRSRLKEAEVEFRKEEEMREQQLRFEEDARKREQEIVMLKNQTLEYNLRHKSQDLATSTMNLIRKNEILLKIKEDLDKLYTYVPGREDEAKMTKVLGKIQKDIRENIEHNFDMVYEDYLKRLGERFPQLTVGDKRLCAYLKMDLCSKDIAPLLNMSVRSVEMARYRLRKKMELSRDVNLTDFLQHF</sequence>
<keyword evidence="2" id="KW-1133">Transmembrane helix</keyword>
<keyword evidence="2" id="KW-0472">Membrane</keyword>
<dbReference type="RefSeq" id="WP_167961346.1">
    <property type="nucleotide sequence ID" value="NZ_CP050831.1"/>
</dbReference>
<name>A0A6H0KLA1_9BACE</name>
<evidence type="ECO:0000256" key="2">
    <source>
        <dbReference type="SAM" id="Phobius"/>
    </source>
</evidence>
<evidence type="ECO:0000259" key="3">
    <source>
        <dbReference type="Pfam" id="PF07495"/>
    </source>
</evidence>
<dbReference type="GO" id="GO:0006355">
    <property type="term" value="P:regulation of DNA-templated transcription"/>
    <property type="evidence" value="ECO:0007669"/>
    <property type="project" value="InterPro"/>
</dbReference>
<evidence type="ECO:0000256" key="1">
    <source>
        <dbReference type="ARBA" id="ARBA00022553"/>
    </source>
</evidence>
<reference evidence="4 5" key="1">
    <citation type="submission" date="2020-03" db="EMBL/GenBank/DDBJ databases">
        <title>Genomic analysis of Bacteroides faecium CBA7301.</title>
        <authorList>
            <person name="Kim J."/>
            <person name="Roh S.W."/>
        </authorList>
    </citation>
    <scope>NUCLEOTIDE SEQUENCE [LARGE SCALE GENOMIC DNA]</scope>
    <source>
        <strain evidence="4 5">CBA7301</strain>
    </source>
</reference>
<dbReference type="Proteomes" id="UP000501780">
    <property type="component" value="Chromosome"/>
</dbReference>